<dbReference type="Gene3D" id="2.40.160.20">
    <property type="match status" value="1"/>
</dbReference>
<comment type="subcellular location">
    <subcellularLocation>
        <location evidence="1">Cell outer membrane</location>
    </subcellularLocation>
</comment>
<evidence type="ECO:0000256" key="6">
    <source>
        <dbReference type="SAM" id="SignalP"/>
    </source>
</evidence>
<dbReference type="SUPFAM" id="SSF56925">
    <property type="entry name" value="OMPA-like"/>
    <property type="match status" value="1"/>
</dbReference>
<gene>
    <name evidence="8" type="ORF">FF124_15565</name>
</gene>
<keyword evidence="2 6" id="KW-0732">Signal</keyword>
<dbReference type="InterPro" id="IPR011250">
    <property type="entry name" value="OMP/PagP_B-barrel"/>
</dbReference>
<keyword evidence="3" id="KW-0472">Membrane</keyword>
<dbReference type="InterPro" id="IPR027385">
    <property type="entry name" value="Beta-barrel_OMP"/>
</dbReference>
<dbReference type="PANTHER" id="PTHR34001">
    <property type="entry name" value="BLL7405 PROTEIN"/>
    <property type="match status" value="1"/>
</dbReference>
<evidence type="ECO:0000256" key="3">
    <source>
        <dbReference type="ARBA" id="ARBA00023136"/>
    </source>
</evidence>
<dbReference type="PANTHER" id="PTHR34001:SF3">
    <property type="entry name" value="BLL7405 PROTEIN"/>
    <property type="match status" value="1"/>
</dbReference>
<feature type="chain" id="PRO_5023050629" evidence="6">
    <location>
        <begin position="21"/>
        <end position="227"/>
    </location>
</feature>
<dbReference type="GO" id="GO:0009279">
    <property type="term" value="C:cell outer membrane"/>
    <property type="evidence" value="ECO:0007669"/>
    <property type="project" value="UniProtKB-SubCell"/>
</dbReference>
<evidence type="ECO:0000256" key="4">
    <source>
        <dbReference type="ARBA" id="ARBA00023237"/>
    </source>
</evidence>
<dbReference type="AlphaFoldDB" id="A0A5C4JNC7"/>
<evidence type="ECO:0000259" key="7">
    <source>
        <dbReference type="Pfam" id="PF13505"/>
    </source>
</evidence>
<dbReference type="InterPro" id="IPR051692">
    <property type="entry name" value="OMP-like"/>
</dbReference>
<name>A0A5C4JNC7_9HYPH</name>
<comment type="similarity">
    <text evidence="5">Belongs to the Omp25/RopB family.</text>
</comment>
<feature type="domain" description="Outer membrane protein beta-barrel" evidence="7">
    <location>
        <begin position="24"/>
        <end position="227"/>
    </location>
</feature>
<dbReference type="Proteomes" id="UP000307874">
    <property type="component" value="Unassembled WGS sequence"/>
</dbReference>
<feature type="signal peptide" evidence="6">
    <location>
        <begin position="1"/>
        <end position="20"/>
    </location>
</feature>
<dbReference type="RefSeq" id="WP_138749401.1">
    <property type="nucleotide sequence ID" value="NZ_VCLB01000008.1"/>
</dbReference>
<evidence type="ECO:0000256" key="5">
    <source>
        <dbReference type="ARBA" id="ARBA00038306"/>
    </source>
</evidence>
<proteinExistence type="inferred from homology"/>
<accession>A0A5C4JNC7</accession>
<reference evidence="8 9" key="1">
    <citation type="submission" date="2019-05" db="EMBL/GenBank/DDBJ databases">
        <authorList>
            <person name="Lee S.D."/>
        </authorList>
    </citation>
    <scope>NUCLEOTIDE SEQUENCE [LARGE SCALE GENOMIC DNA]</scope>
    <source>
        <strain evidence="8 9">GH2-6</strain>
    </source>
</reference>
<comment type="caution">
    <text evidence="8">The sequence shown here is derived from an EMBL/GenBank/DDBJ whole genome shotgun (WGS) entry which is preliminary data.</text>
</comment>
<reference evidence="8 9" key="2">
    <citation type="submission" date="2019-06" db="EMBL/GenBank/DDBJ databases">
        <title>Martelella lutilitoris sp. nov., isolated from a tidal mudflat.</title>
        <authorList>
            <person name="Kim Y.-J."/>
        </authorList>
    </citation>
    <scope>NUCLEOTIDE SEQUENCE [LARGE SCALE GENOMIC DNA]</scope>
    <source>
        <strain evidence="8 9">GH2-6</strain>
    </source>
</reference>
<keyword evidence="4" id="KW-0998">Cell outer membrane</keyword>
<dbReference type="EMBL" id="VCLB01000008">
    <property type="protein sequence ID" value="TNB46963.1"/>
    <property type="molecule type" value="Genomic_DNA"/>
</dbReference>
<organism evidence="8 9">
    <name type="scientific">Martelella lutilitoris</name>
    <dbReference type="NCBI Taxonomy" id="2583532"/>
    <lineage>
        <taxon>Bacteria</taxon>
        <taxon>Pseudomonadati</taxon>
        <taxon>Pseudomonadota</taxon>
        <taxon>Alphaproteobacteria</taxon>
        <taxon>Hyphomicrobiales</taxon>
        <taxon>Aurantimonadaceae</taxon>
        <taxon>Martelella</taxon>
    </lineage>
</organism>
<evidence type="ECO:0000313" key="8">
    <source>
        <dbReference type="EMBL" id="TNB46963.1"/>
    </source>
</evidence>
<dbReference type="Pfam" id="PF13505">
    <property type="entry name" value="OMP_b-brl"/>
    <property type="match status" value="1"/>
</dbReference>
<keyword evidence="9" id="KW-1185">Reference proteome</keyword>
<evidence type="ECO:0000256" key="1">
    <source>
        <dbReference type="ARBA" id="ARBA00004442"/>
    </source>
</evidence>
<evidence type="ECO:0000256" key="2">
    <source>
        <dbReference type="ARBA" id="ARBA00022729"/>
    </source>
</evidence>
<protein>
    <submittedName>
        <fullName evidence="8">Porin family protein</fullName>
    </submittedName>
</protein>
<dbReference type="OrthoDB" id="9815357at2"/>
<evidence type="ECO:0000313" key="9">
    <source>
        <dbReference type="Proteomes" id="UP000307874"/>
    </source>
</evidence>
<sequence>MTRAVAAAFLVVLAGGPSLAADLAVTAPAPVYQEVYVEEEELPWDGPYLGLRGGYDWTHARGTISGASGSSSWSNGMAGAIVGAFAGYNFQFDNNLVVGAEIDADHTFDMSQYVAGGVSRHHGINWGGSLRGRIGYSLGNALIYGTAGAAVANFYLGTGSKRPHEVIYGYTVGAGVDYAFTENIFARLEYRYTGYPSADFTGYFGAGNKADQETSSNTVTAGLGVKF</sequence>